<feature type="region of interest" description="Disordered" evidence="1">
    <location>
        <begin position="158"/>
        <end position="192"/>
    </location>
</feature>
<protein>
    <submittedName>
        <fullName evidence="2">Uncharacterized protein</fullName>
    </submittedName>
</protein>
<accession>E7N4V3</accession>
<name>E7N4V3_9FIRM</name>
<dbReference type="RefSeq" id="WP_009350695.1">
    <property type="nucleotide sequence ID" value="NZ_GL638156.1"/>
</dbReference>
<evidence type="ECO:0000313" key="2">
    <source>
        <dbReference type="EMBL" id="EFW28789.1"/>
    </source>
</evidence>
<dbReference type="AlphaFoldDB" id="E7N4V3"/>
<gene>
    <name evidence="2" type="ORF">HMPREF9555_02048</name>
</gene>
<evidence type="ECO:0000256" key="1">
    <source>
        <dbReference type="SAM" id="MobiDB-lite"/>
    </source>
</evidence>
<reference evidence="2 3" key="1">
    <citation type="submission" date="2010-08" db="EMBL/GenBank/DDBJ databases">
        <authorList>
            <person name="Weinstock G."/>
            <person name="Sodergren E."/>
            <person name="Clifton S."/>
            <person name="Fulton L."/>
            <person name="Fulton B."/>
            <person name="Courtney L."/>
            <person name="Fronick C."/>
            <person name="Harrison M."/>
            <person name="Strong C."/>
            <person name="Farmer C."/>
            <person name="Delahaunty K."/>
            <person name="Markovic C."/>
            <person name="Hall O."/>
            <person name="Minx P."/>
            <person name="Tomlinson C."/>
            <person name="Mitreva M."/>
            <person name="Hou S."/>
            <person name="Chen J."/>
            <person name="Wollam A."/>
            <person name="Pepin K.H."/>
            <person name="Johnson M."/>
            <person name="Bhonagiri V."/>
            <person name="Zhang X."/>
            <person name="Suruliraj S."/>
            <person name="Warren W."/>
            <person name="Chinwalla A."/>
            <person name="Mardis E.R."/>
            <person name="Wilson R.K."/>
        </authorList>
    </citation>
    <scope>NUCLEOTIDE SEQUENCE [LARGE SCALE GENOMIC DNA]</scope>
    <source>
        <strain evidence="2 3">F0399</strain>
    </source>
</reference>
<keyword evidence="3" id="KW-1185">Reference proteome</keyword>
<comment type="caution">
    <text evidence="2">The sequence shown here is derived from an EMBL/GenBank/DDBJ whole genome shotgun (WGS) entry which is preliminary data.</text>
</comment>
<sequence length="192" mass="20500">MENAGRKAKILAAVFASVAALGAGYYYRNDIVYELCEVVHPAWNAGEQRLSDAYGRRFTLMNGGDGTETALYDDDTVVTFRRDEAGNLIWEYGTASLLAPIAANYFAFHGIAYPGGAMDVSAMTYRPNGALEALPAPPPVSKGVSNYHGGAGRGYWGRSGTNYDGKKSDNVKQLTRKSGFGRAGVRSSGHGS</sequence>
<dbReference type="STRING" id="749551.HMPREF9555_02048"/>
<dbReference type="Proteomes" id="UP000004633">
    <property type="component" value="Unassembled WGS sequence"/>
</dbReference>
<dbReference type="EMBL" id="AECV01000059">
    <property type="protein sequence ID" value="EFW28789.1"/>
    <property type="molecule type" value="Genomic_DNA"/>
</dbReference>
<dbReference type="HOGENOM" id="CLU_1453835_0_0_9"/>
<evidence type="ECO:0000313" key="3">
    <source>
        <dbReference type="Proteomes" id="UP000004633"/>
    </source>
</evidence>
<proteinExistence type="predicted"/>
<organism evidence="2 3">
    <name type="scientific">Selenomonas artemidis F0399</name>
    <dbReference type="NCBI Taxonomy" id="749551"/>
    <lineage>
        <taxon>Bacteria</taxon>
        <taxon>Bacillati</taxon>
        <taxon>Bacillota</taxon>
        <taxon>Negativicutes</taxon>
        <taxon>Selenomonadales</taxon>
        <taxon>Selenomonadaceae</taxon>
        <taxon>Selenomonas</taxon>
    </lineage>
</organism>